<feature type="domain" description="RING-type" evidence="6">
    <location>
        <begin position="187"/>
        <end position="229"/>
    </location>
</feature>
<dbReference type="PANTHER" id="PTHR15710">
    <property type="entry name" value="E3 UBIQUITIN-PROTEIN LIGASE PRAJA"/>
    <property type="match status" value="1"/>
</dbReference>
<dbReference type="SMART" id="SM00744">
    <property type="entry name" value="RINGv"/>
    <property type="match status" value="1"/>
</dbReference>
<reference evidence="7" key="1">
    <citation type="submission" date="2023-07" db="EMBL/GenBank/DDBJ databases">
        <authorList>
            <consortium name="AG Swart"/>
            <person name="Singh M."/>
            <person name="Singh A."/>
            <person name="Seah K."/>
            <person name="Emmerich C."/>
        </authorList>
    </citation>
    <scope>NUCLEOTIDE SEQUENCE</scope>
    <source>
        <strain evidence="7">DP1</strain>
    </source>
</reference>
<evidence type="ECO:0000256" key="2">
    <source>
        <dbReference type="ARBA" id="ARBA00022771"/>
    </source>
</evidence>
<proteinExistence type="predicted"/>
<evidence type="ECO:0000259" key="6">
    <source>
        <dbReference type="PROSITE" id="PS50089"/>
    </source>
</evidence>
<dbReference type="Proteomes" id="UP001295684">
    <property type="component" value="Unassembled WGS sequence"/>
</dbReference>
<dbReference type="EMBL" id="CAMPGE010013540">
    <property type="protein sequence ID" value="CAI2372268.1"/>
    <property type="molecule type" value="Genomic_DNA"/>
</dbReference>
<keyword evidence="2 4" id="KW-0863">Zinc-finger</keyword>
<dbReference type="InterPro" id="IPR001841">
    <property type="entry name" value="Znf_RING"/>
</dbReference>
<comment type="caution">
    <text evidence="7">The sequence shown here is derived from an EMBL/GenBank/DDBJ whole genome shotgun (WGS) entry which is preliminary data.</text>
</comment>
<dbReference type="PROSITE" id="PS50089">
    <property type="entry name" value="ZF_RING_2"/>
    <property type="match status" value="1"/>
</dbReference>
<dbReference type="InterPro" id="IPR011016">
    <property type="entry name" value="Znf_RING-CH"/>
</dbReference>
<dbReference type="SUPFAM" id="SSF57850">
    <property type="entry name" value="RING/U-box"/>
    <property type="match status" value="1"/>
</dbReference>
<keyword evidence="3" id="KW-0862">Zinc</keyword>
<dbReference type="GO" id="GO:0008270">
    <property type="term" value="F:zinc ion binding"/>
    <property type="evidence" value="ECO:0007669"/>
    <property type="project" value="UniProtKB-KW"/>
</dbReference>
<dbReference type="GO" id="GO:0061630">
    <property type="term" value="F:ubiquitin protein ligase activity"/>
    <property type="evidence" value="ECO:0007669"/>
    <property type="project" value="TreeGrafter"/>
</dbReference>
<evidence type="ECO:0000256" key="3">
    <source>
        <dbReference type="ARBA" id="ARBA00022833"/>
    </source>
</evidence>
<dbReference type="AlphaFoldDB" id="A0AAD1XGN9"/>
<dbReference type="InterPro" id="IPR013083">
    <property type="entry name" value="Znf_RING/FYVE/PHD"/>
</dbReference>
<evidence type="ECO:0000256" key="5">
    <source>
        <dbReference type="SAM" id="MobiDB-lite"/>
    </source>
</evidence>
<feature type="region of interest" description="Disordered" evidence="5">
    <location>
        <begin position="236"/>
        <end position="286"/>
    </location>
</feature>
<dbReference type="GO" id="GO:0005737">
    <property type="term" value="C:cytoplasm"/>
    <property type="evidence" value="ECO:0007669"/>
    <property type="project" value="TreeGrafter"/>
</dbReference>
<gene>
    <name evidence="7" type="ORF">ECRASSUSDP1_LOCUS13596</name>
</gene>
<evidence type="ECO:0000313" key="8">
    <source>
        <dbReference type="Proteomes" id="UP001295684"/>
    </source>
</evidence>
<organism evidence="7 8">
    <name type="scientific">Euplotes crassus</name>
    <dbReference type="NCBI Taxonomy" id="5936"/>
    <lineage>
        <taxon>Eukaryota</taxon>
        <taxon>Sar</taxon>
        <taxon>Alveolata</taxon>
        <taxon>Ciliophora</taxon>
        <taxon>Intramacronucleata</taxon>
        <taxon>Spirotrichea</taxon>
        <taxon>Hypotrichia</taxon>
        <taxon>Euplotida</taxon>
        <taxon>Euplotidae</taxon>
        <taxon>Moneuplotes</taxon>
    </lineage>
</organism>
<dbReference type="GO" id="GO:0016567">
    <property type="term" value="P:protein ubiquitination"/>
    <property type="evidence" value="ECO:0007669"/>
    <property type="project" value="TreeGrafter"/>
</dbReference>
<dbReference type="Gene3D" id="3.30.40.10">
    <property type="entry name" value="Zinc/RING finger domain, C3HC4 (zinc finger)"/>
    <property type="match status" value="1"/>
</dbReference>
<accession>A0AAD1XGN9</accession>
<dbReference type="PANTHER" id="PTHR15710:SF243">
    <property type="entry name" value="E3 UBIQUITIN-PROTEIN LIGASE PRAJA-2 ISOFORM X1"/>
    <property type="match status" value="1"/>
</dbReference>
<keyword evidence="1" id="KW-0479">Metal-binding</keyword>
<dbReference type="Pfam" id="PF13639">
    <property type="entry name" value="zf-RING_2"/>
    <property type="match status" value="1"/>
</dbReference>
<evidence type="ECO:0000313" key="7">
    <source>
        <dbReference type="EMBL" id="CAI2372268.1"/>
    </source>
</evidence>
<keyword evidence="8" id="KW-1185">Reference proteome</keyword>
<dbReference type="SMART" id="SM00184">
    <property type="entry name" value="RING"/>
    <property type="match status" value="1"/>
</dbReference>
<name>A0AAD1XGN9_EUPCR</name>
<evidence type="ECO:0000256" key="1">
    <source>
        <dbReference type="ARBA" id="ARBA00022723"/>
    </source>
</evidence>
<protein>
    <recommendedName>
        <fullName evidence="6">RING-type domain-containing protein</fullName>
    </recommendedName>
</protein>
<sequence length="286" mass="32807">MNIQTKRFYCHNCRGEFRTQVSEEIKCTHCLSFFCEEVDTDFPEESEYKDQDEPQEEIRDMYDQRDAYTVEAIDHPRLGAEGLRHRQDEGTLDSAAFDLMFSNLAGMLSGVIGDQLADQVAQQSMDNVIDQIMRNDPNNYGAPPASKEAIQDLQRGSYESLSKNIDCQDFKCANLEEAKNNCEANDCSVCKEDFEPEEGELIRMPCMHIFHGDCLMPWLEKHNSCPTCRFELPTDDEDYEQRKKEKSDPSPVDETTASNPSSEEEIDSPPAPPIMRPHSFNIRHLR</sequence>
<evidence type="ECO:0000256" key="4">
    <source>
        <dbReference type="PROSITE-ProRule" id="PRU00175"/>
    </source>
</evidence>